<evidence type="ECO:0000313" key="3">
    <source>
        <dbReference type="Proteomes" id="UP000032027"/>
    </source>
</evidence>
<evidence type="ECO:0000313" key="2">
    <source>
        <dbReference type="EMBL" id="AJM93256.1"/>
    </source>
</evidence>
<dbReference type="AlphaFoldDB" id="A0A0C5BY58"/>
<dbReference type="PANTHER" id="PTHR43611:SF3">
    <property type="entry name" value="FLAVIN MONONUCLEOTIDE HYDROLASE 1, CHLOROPLATIC"/>
    <property type="match status" value="1"/>
</dbReference>
<reference evidence="3" key="1">
    <citation type="submission" date="2015-02" db="EMBL/GenBank/DDBJ databases">
        <title>Characterization of two novel Thaumarchaeota isolated from the Northern Adriatic Sea.</title>
        <authorList>
            <person name="Bayer B."/>
            <person name="Vojvoda J."/>
            <person name="Offre P."/>
            <person name="Srivastava A."/>
            <person name="Elisabeth N."/>
            <person name="Garcia J.A.L."/>
            <person name="Schleper C."/>
            <person name="Herndl G.J."/>
        </authorList>
    </citation>
    <scope>NUCLEOTIDE SEQUENCE [LARGE SCALE GENOMIC DNA]</scope>
    <source>
        <strain evidence="3">D3C</strain>
    </source>
</reference>
<dbReference type="CDD" id="cd02603">
    <property type="entry name" value="HAD_sEH-N_like"/>
    <property type="match status" value="1"/>
</dbReference>
<protein>
    <recommendedName>
        <fullName evidence="4">HAD family phosphatase</fullName>
    </recommendedName>
</protein>
<dbReference type="PATRIC" id="fig|1582439.9.peg.2120"/>
<dbReference type="RefSeq" id="WP_160272933.1">
    <property type="nucleotide sequence ID" value="NZ_CP010868.1"/>
</dbReference>
<dbReference type="EMBL" id="CP010868">
    <property type="protein sequence ID" value="AJM93256.1"/>
    <property type="molecule type" value="Genomic_DNA"/>
</dbReference>
<dbReference type="InterPro" id="IPR006439">
    <property type="entry name" value="HAD-SF_hydro_IA"/>
</dbReference>
<organism evidence="2 3">
    <name type="scientific">Nitrosopumilus piranensis</name>
    <dbReference type="NCBI Taxonomy" id="1582439"/>
    <lineage>
        <taxon>Archaea</taxon>
        <taxon>Nitrososphaerota</taxon>
        <taxon>Nitrososphaeria</taxon>
        <taxon>Nitrosopumilales</taxon>
        <taxon>Nitrosopumilaceae</taxon>
        <taxon>Nitrosopumilus</taxon>
    </lineage>
</organism>
<dbReference type="OrthoDB" id="372285at2157"/>
<dbReference type="InterPro" id="IPR023214">
    <property type="entry name" value="HAD_sf"/>
</dbReference>
<gene>
    <name evidence="2" type="ORF">NPIRD3C_2046</name>
</gene>
<evidence type="ECO:0000256" key="1">
    <source>
        <dbReference type="ARBA" id="ARBA00007958"/>
    </source>
</evidence>
<dbReference type="SFLD" id="SFLDG01129">
    <property type="entry name" value="C1.5:_HAD__Beta-PGM__Phosphata"/>
    <property type="match status" value="1"/>
</dbReference>
<sequence>MTKIKCILFDIGGVLVDWHMSWITSEVSTRFDIKEDLIISAFDKHLPELDSGKINESNFWRKIAIETKSDSLKNTKESLWDTYFRKNAVPKTEVKKFSVDLKQNGFTIGIISNIEKVTHNIVNDWNIISHFEYQFMSYQIGLSKPDPRIYEHVIQRLPYSVDEILFIDDKPSNVESAENCGMSSIHFRNLDDLQSALNQLEVRI</sequence>
<dbReference type="Gene3D" id="3.40.50.1000">
    <property type="entry name" value="HAD superfamily/HAD-like"/>
    <property type="match status" value="1"/>
</dbReference>
<dbReference type="SUPFAM" id="SSF56784">
    <property type="entry name" value="HAD-like"/>
    <property type="match status" value="1"/>
</dbReference>
<dbReference type="NCBIfam" id="TIGR01509">
    <property type="entry name" value="HAD-SF-IA-v3"/>
    <property type="match status" value="1"/>
</dbReference>
<dbReference type="KEGG" id="nid:NPIRD3C_2046"/>
<reference evidence="2 3" key="3">
    <citation type="journal article" date="2019" name="Int. J. Syst. Evol. Microbiol.">
        <title>Nitrosopumilus adriaticus sp. nov. and Nitrosopumilus piranensis sp. nov., two ammonia-oxidizing archaea from the Adriatic Sea and members of the class Nitrososphaeria.</title>
        <authorList>
            <person name="Bayer B."/>
            <person name="Vojvoda J."/>
            <person name="Reinthaler T."/>
            <person name="Reyes C."/>
            <person name="Pinto M."/>
            <person name="Herndl G.J."/>
        </authorList>
    </citation>
    <scope>NUCLEOTIDE SEQUENCE [LARGE SCALE GENOMIC DNA]</scope>
    <source>
        <strain evidence="2 3">D3C</strain>
    </source>
</reference>
<dbReference type="Proteomes" id="UP000032027">
    <property type="component" value="Chromosome"/>
</dbReference>
<dbReference type="NCBIfam" id="TIGR01549">
    <property type="entry name" value="HAD-SF-IA-v1"/>
    <property type="match status" value="1"/>
</dbReference>
<dbReference type="InterPro" id="IPR023198">
    <property type="entry name" value="PGP-like_dom2"/>
</dbReference>
<accession>A0A0C5BY58</accession>
<dbReference type="Gene3D" id="1.10.150.240">
    <property type="entry name" value="Putative phosphatase, domain 2"/>
    <property type="match status" value="1"/>
</dbReference>
<name>A0A0C5BY58_9ARCH</name>
<dbReference type="HOGENOM" id="CLU_045011_9_5_2"/>
<dbReference type="PANTHER" id="PTHR43611">
    <property type="entry name" value="ALPHA-D-GLUCOSE 1-PHOSPHATE PHOSPHATASE"/>
    <property type="match status" value="1"/>
</dbReference>
<proteinExistence type="inferred from homology"/>
<dbReference type="InterPro" id="IPR036412">
    <property type="entry name" value="HAD-like_sf"/>
</dbReference>
<keyword evidence="3" id="KW-1185">Reference proteome</keyword>
<comment type="similarity">
    <text evidence="1">Belongs to the HAD-like hydrolase superfamily.</text>
</comment>
<dbReference type="Pfam" id="PF00702">
    <property type="entry name" value="Hydrolase"/>
    <property type="match status" value="1"/>
</dbReference>
<dbReference type="STRING" id="1582439.NPIRD3C_2046"/>
<reference evidence="2 3" key="2">
    <citation type="journal article" date="2016" name="ISME J.">
        <title>Physiological and genomic characterization of two novel marine thaumarchaeal strains indicates niche differentiation.</title>
        <authorList>
            <person name="Bayer B."/>
            <person name="Vojvoda J."/>
            <person name="Offre P."/>
            <person name="Alves R.J."/>
            <person name="Elisabeth N.H."/>
            <person name="Garcia J.A."/>
            <person name="Volland J.M."/>
            <person name="Srivastava A."/>
            <person name="Schleper C."/>
            <person name="Herndl G.J."/>
        </authorList>
    </citation>
    <scope>NUCLEOTIDE SEQUENCE [LARGE SCALE GENOMIC DNA]</scope>
    <source>
        <strain evidence="2 3">D3C</strain>
    </source>
</reference>
<evidence type="ECO:0008006" key="4">
    <source>
        <dbReference type="Google" id="ProtNLM"/>
    </source>
</evidence>
<dbReference type="GeneID" id="41601121"/>
<dbReference type="SFLD" id="SFLDS00003">
    <property type="entry name" value="Haloacid_Dehalogenase"/>
    <property type="match status" value="1"/>
</dbReference>